<comment type="caution">
    <text evidence="3">The sequence shown here is derived from an EMBL/GenBank/DDBJ whole genome shotgun (WGS) entry which is preliminary data.</text>
</comment>
<dbReference type="AlphaFoldDB" id="A0A8S0PY26"/>
<name>A0A8S0PY26_OLEEU</name>
<dbReference type="OrthoDB" id="1306208at2759"/>
<evidence type="ECO:0000313" key="3">
    <source>
        <dbReference type="EMBL" id="CAA2958520.1"/>
    </source>
</evidence>
<dbReference type="Gramene" id="OE9A059122T1">
    <property type="protein sequence ID" value="OE9A059122C1"/>
    <property type="gene ID" value="OE9A059122"/>
</dbReference>
<dbReference type="Gene3D" id="3.80.10.10">
    <property type="entry name" value="Ribonuclease Inhibitor"/>
    <property type="match status" value="1"/>
</dbReference>
<dbReference type="InterPro" id="IPR055414">
    <property type="entry name" value="LRR_R13L4/SHOC2-like"/>
</dbReference>
<evidence type="ECO:0000313" key="4">
    <source>
        <dbReference type="Proteomes" id="UP000594638"/>
    </source>
</evidence>
<proteinExistence type="predicted"/>
<sequence length="336" mass="38321">MYQQQHHLSINNVARPSYLLPFGLHVRSPLYTSSKPSTLTSHSFNILRVLDSSERSPDFNYVIGIELLVHLRYLAISCAQLPSVNLRKLEFIFVDNKREGEIPDILLNMESLRHVYFRGGACFSASCRQQANKDESLQINNLQTISTLHISDETDENFLRFSPNLRRLKCEVGSLHNPSFNFFNQLESLTLSGSGLTSLPFNLKKLTLKSVKMSLEQMEIIGRLLNLEVLKLQSASFDGNKWDTSEGEFPQLKFLKVHCVQIAEWNTSSDHFPRLQRLLLEHCHLLKMIPSSLGDIPTLQMIKVYGCAQAIVESASKIQEEQRDMGNEELKVMIVN</sequence>
<organism evidence="3 4">
    <name type="scientific">Olea europaea subsp. europaea</name>
    <dbReference type="NCBI Taxonomy" id="158383"/>
    <lineage>
        <taxon>Eukaryota</taxon>
        <taxon>Viridiplantae</taxon>
        <taxon>Streptophyta</taxon>
        <taxon>Embryophyta</taxon>
        <taxon>Tracheophyta</taxon>
        <taxon>Spermatophyta</taxon>
        <taxon>Magnoliopsida</taxon>
        <taxon>eudicotyledons</taxon>
        <taxon>Gunneridae</taxon>
        <taxon>Pentapetalae</taxon>
        <taxon>asterids</taxon>
        <taxon>lamiids</taxon>
        <taxon>Lamiales</taxon>
        <taxon>Oleaceae</taxon>
        <taxon>Oleeae</taxon>
        <taxon>Olea</taxon>
    </lineage>
</organism>
<dbReference type="SUPFAM" id="SSF52058">
    <property type="entry name" value="L domain-like"/>
    <property type="match status" value="1"/>
</dbReference>
<dbReference type="Proteomes" id="UP000594638">
    <property type="component" value="Unassembled WGS sequence"/>
</dbReference>
<dbReference type="PANTHER" id="PTHR15140:SF37">
    <property type="entry name" value="UBIQUITIN-LIKE DOMAIN-CONTAINING PROTEIN"/>
    <property type="match status" value="1"/>
</dbReference>
<accession>A0A8S0PY26</accession>
<evidence type="ECO:0000259" key="2">
    <source>
        <dbReference type="Pfam" id="PF23598"/>
    </source>
</evidence>
<dbReference type="EMBL" id="CACTIH010000271">
    <property type="protein sequence ID" value="CAA2958520.1"/>
    <property type="molecule type" value="Genomic_DNA"/>
</dbReference>
<dbReference type="Pfam" id="PF23598">
    <property type="entry name" value="LRR_14"/>
    <property type="match status" value="1"/>
</dbReference>
<protein>
    <recommendedName>
        <fullName evidence="2">Disease resistance R13L4/SHOC-2-like LRR domain-containing protein</fullName>
    </recommendedName>
</protein>
<feature type="domain" description="Disease resistance R13L4/SHOC-2-like LRR" evidence="2">
    <location>
        <begin position="85"/>
        <end position="319"/>
    </location>
</feature>
<gene>
    <name evidence="3" type="ORF">OLEA9_A059122</name>
</gene>
<keyword evidence="4" id="KW-1185">Reference proteome</keyword>
<keyword evidence="1" id="KW-0677">Repeat</keyword>
<dbReference type="PANTHER" id="PTHR15140">
    <property type="entry name" value="TUBULIN-SPECIFIC CHAPERONE E"/>
    <property type="match status" value="1"/>
</dbReference>
<evidence type="ECO:0000256" key="1">
    <source>
        <dbReference type="ARBA" id="ARBA00022737"/>
    </source>
</evidence>
<reference evidence="3 4" key="1">
    <citation type="submission" date="2019-12" db="EMBL/GenBank/DDBJ databases">
        <authorList>
            <person name="Alioto T."/>
            <person name="Alioto T."/>
            <person name="Gomez Garrido J."/>
        </authorList>
    </citation>
    <scope>NUCLEOTIDE SEQUENCE [LARGE SCALE GENOMIC DNA]</scope>
</reference>
<dbReference type="InterPro" id="IPR032675">
    <property type="entry name" value="LRR_dom_sf"/>
</dbReference>